<dbReference type="EMBL" id="JAPEUL010000007">
    <property type="protein sequence ID" value="MCW4629856.1"/>
    <property type="molecule type" value="Genomic_DNA"/>
</dbReference>
<comment type="caution">
    <text evidence="6">The sequence shown here is derived from an EMBL/GenBank/DDBJ whole genome shotgun (WGS) entry which is preliminary data.</text>
</comment>
<organism evidence="6 7">
    <name type="scientific">Marinomonas rhodophyticola</name>
    <dbReference type="NCBI Taxonomy" id="2992803"/>
    <lineage>
        <taxon>Bacteria</taxon>
        <taxon>Pseudomonadati</taxon>
        <taxon>Pseudomonadota</taxon>
        <taxon>Gammaproteobacteria</taxon>
        <taxon>Oceanospirillales</taxon>
        <taxon>Oceanospirillaceae</taxon>
        <taxon>Marinomonas</taxon>
    </lineage>
</organism>
<dbReference type="InterPro" id="IPR029058">
    <property type="entry name" value="AB_hydrolase_fold"/>
</dbReference>
<keyword evidence="3 6" id="KW-0378">Hydrolase</keyword>
<dbReference type="RefSeq" id="WP_265219106.1">
    <property type="nucleotide sequence ID" value="NZ_JAPEUL010000007.1"/>
</dbReference>
<comment type="subcellular location">
    <subcellularLocation>
        <location evidence="1">Cytoplasm</location>
    </subcellularLocation>
</comment>
<dbReference type="PANTHER" id="PTHR48098">
    <property type="entry name" value="ENTEROCHELIN ESTERASE-RELATED"/>
    <property type="match status" value="1"/>
</dbReference>
<dbReference type="PANTHER" id="PTHR48098:SF3">
    <property type="entry name" value="IRON(III) ENTEROBACTIN ESTERASE"/>
    <property type="match status" value="1"/>
</dbReference>
<feature type="domain" description="Enterochelin esterase N-terminal" evidence="5">
    <location>
        <begin position="46"/>
        <end position="161"/>
    </location>
</feature>
<dbReference type="Gene3D" id="3.40.50.1820">
    <property type="entry name" value="alpha/beta hydrolase"/>
    <property type="match status" value="1"/>
</dbReference>
<dbReference type="Pfam" id="PF11806">
    <property type="entry name" value="Enterochelin_N"/>
    <property type="match status" value="1"/>
</dbReference>
<protein>
    <submittedName>
        <fullName evidence="6">Enterochelin esterase</fullName>
        <ecNumber evidence="6">3.1.1.-</ecNumber>
    </submittedName>
</protein>
<evidence type="ECO:0000313" key="7">
    <source>
        <dbReference type="Proteomes" id="UP001431181"/>
    </source>
</evidence>
<dbReference type="GO" id="GO:0016787">
    <property type="term" value="F:hydrolase activity"/>
    <property type="evidence" value="ECO:0007669"/>
    <property type="project" value="UniProtKB-KW"/>
</dbReference>
<keyword evidence="2" id="KW-0963">Cytoplasm</keyword>
<dbReference type="Pfam" id="PF00756">
    <property type="entry name" value="Esterase"/>
    <property type="match status" value="1"/>
</dbReference>
<comment type="similarity">
    <text evidence="4">Belongs to the Fes family.</text>
</comment>
<evidence type="ECO:0000256" key="4">
    <source>
        <dbReference type="ARBA" id="ARBA00024201"/>
    </source>
</evidence>
<evidence type="ECO:0000256" key="1">
    <source>
        <dbReference type="ARBA" id="ARBA00004496"/>
    </source>
</evidence>
<sequence>MTNTNHPMNSLLQTQDVGSTLWWEHIQKIGTPLLQPNVSDQDCLATFLWKDSAGPNSNIEAVYIDLYSKTPHPTKQLTCFSHIKGTDVWYWETSLPKDWLGSYFLMPASKEQTPPDNKDPQAIRQWWIKLMGISAQADALNPIPPHSNGNNISLSAISLKNGKQDNTQRNAKEIQQAPTHTSLWHSEILNNSRRIWLHKTGTNTKNNLPVVLLFDGQYWATQMPICSDLNTLTATGELPPALYVFIDSINSSSRYQELGCNTDFWEAIEQELLPWVSTQFLITDDPHKTIVTGQSLGGLCAVYGALKRPHRFACAISQSGSFWWPNVDSTPGQGELIQETHSTR</sequence>
<dbReference type="InterPro" id="IPR014756">
    <property type="entry name" value="Ig_E-set"/>
</dbReference>
<dbReference type="InterPro" id="IPR013783">
    <property type="entry name" value="Ig-like_fold"/>
</dbReference>
<dbReference type="Proteomes" id="UP001431181">
    <property type="component" value="Unassembled WGS sequence"/>
</dbReference>
<accession>A0ABT3KH34</accession>
<name>A0ABT3KH34_9GAMM</name>
<evidence type="ECO:0000313" key="6">
    <source>
        <dbReference type="EMBL" id="MCW4629856.1"/>
    </source>
</evidence>
<dbReference type="SUPFAM" id="SSF81296">
    <property type="entry name" value="E set domains"/>
    <property type="match status" value="1"/>
</dbReference>
<dbReference type="NCBIfam" id="NF007758">
    <property type="entry name" value="PRK10439.1"/>
    <property type="match status" value="1"/>
</dbReference>
<evidence type="ECO:0000256" key="2">
    <source>
        <dbReference type="ARBA" id="ARBA00022490"/>
    </source>
</evidence>
<reference evidence="6" key="1">
    <citation type="submission" date="2022-11" db="EMBL/GenBank/DDBJ databases">
        <title>Marinomonas sp. nov., isolated from marine algae.</title>
        <authorList>
            <person name="Choi D.G."/>
            <person name="Kim J.M."/>
            <person name="Lee J.K."/>
            <person name="Baek J.H."/>
            <person name="Jeon C.O."/>
        </authorList>
    </citation>
    <scope>NUCLEOTIDE SEQUENCE</scope>
    <source>
        <strain evidence="6">KJ51-3</strain>
    </source>
</reference>
<dbReference type="InterPro" id="IPR000801">
    <property type="entry name" value="Esterase-like"/>
</dbReference>
<dbReference type="InterPro" id="IPR050583">
    <property type="entry name" value="Mycobacterial_A85_antigen"/>
</dbReference>
<keyword evidence="7" id="KW-1185">Reference proteome</keyword>
<dbReference type="InterPro" id="IPR021764">
    <property type="entry name" value="Enterochelin_esterase_N"/>
</dbReference>
<gene>
    <name evidence="6" type="primary">fes</name>
    <name evidence="6" type="ORF">ONZ52_13200</name>
</gene>
<evidence type="ECO:0000256" key="3">
    <source>
        <dbReference type="ARBA" id="ARBA00022801"/>
    </source>
</evidence>
<dbReference type="Gene3D" id="2.60.40.10">
    <property type="entry name" value="Immunoglobulins"/>
    <property type="match status" value="1"/>
</dbReference>
<dbReference type="EC" id="3.1.1.-" evidence="6"/>
<dbReference type="SUPFAM" id="SSF53474">
    <property type="entry name" value="alpha/beta-Hydrolases"/>
    <property type="match status" value="1"/>
</dbReference>
<proteinExistence type="inferred from homology"/>
<evidence type="ECO:0000259" key="5">
    <source>
        <dbReference type="Pfam" id="PF11806"/>
    </source>
</evidence>